<protein>
    <submittedName>
        <fullName evidence="1">Uncharacterized protein</fullName>
    </submittedName>
</protein>
<reference evidence="1 2" key="1">
    <citation type="submission" date="2019-12" db="EMBL/GenBank/DDBJ databases">
        <title>Novel species isolated from a subtropical stream in China.</title>
        <authorList>
            <person name="Lu H."/>
        </authorList>
    </citation>
    <scope>NUCLEOTIDE SEQUENCE [LARGE SCALE GENOMIC DNA]</scope>
    <source>
        <strain evidence="1 2">FT94W</strain>
    </source>
</reference>
<name>A0ABW9VF50_9BURK</name>
<accession>A0ABW9VF50</accession>
<evidence type="ECO:0000313" key="1">
    <source>
        <dbReference type="EMBL" id="MYM37666.1"/>
    </source>
</evidence>
<gene>
    <name evidence="1" type="ORF">GTP38_25405</name>
</gene>
<organism evidence="1 2">
    <name type="scientific">Duganella lactea</name>
    <dbReference type="NCBI Taxonomy" id="2692173"/>
    <lineage>
        <taxon>Bacteria</taxon>
        <taxon>Pseudomonadati</taxon>
        <taxon>Pseudomonadota</taxon>
        <taxon>Betaproteobacteria</taxon>
        <taxon>Burkholderiales</taxon>
        <taxon>Oxalobacteraceae</taxon>
        <taxon>Telluria group</taxon>
        <taxon>Duganella</taxon>
    </lineage>
</organism>
<evidence type="ECO:0000313" key="2">
    <source>
        <dbReference type="Proteomes" id="UP000449678"/>
    </source>
</evidence>
<dbReference type="RefSeq" id="WP_160992976.1">
    <property type="nucleotide sequence ID" value="NZ_WWCO01000048.1"/>
</dbReference>
<dbReference type="EMBL" id="WWCO01000048">
    <property type="protein sequence ID" value="MYM37666.1"/>
    <property type="molecule type" value="Genomic_DNA"/>
</dbReference>
<keyword evidence="2" id="KW-1185">Reference proteome</keyword>
<proteinExistence type="predicted"/>
<sequence length="102" mass="11369">MALDFAVLSEDEKSADIVALEWEQHDILIGIAEQNKLTQVMRFADYFEEVNVTPAQLPKLVEELGIIKKMATSPDIVTFAGELEALSILAIKRQQRISAVPD</sequence>
<dbReference type="Proteomes" id="UP000449678">
    <property type="component" value="Unassembled WGS sequence"/>
</dbReference>
<comment type="caution">
    <text evidence="1">The sequence shown here is derived from an EMBL/GenBank/DDBJ whole genome shotgun (WGS) entry which is preliminary data.</text>
</comment>